<dbReference type="EMBL" id="AZAC01000003">
    <property type="protein sequence ID" value="KIX15459.1"/>
    <property type="molecule type" value="Genomic_DNA"/>
</dbReference>
<sequence>MAHHVPGRIRIKFDPAIIAAPQAEVFSKWWQEKKSQGNGLSKVVVTHRFNMASRSLVLEYDRKRVDFKLLDELFNSNDLNRVTSLINQLAEDIGLDN</sequence>
<reference evidence="1 2" key="1">
    <citation type="submission" date="2013-11" db="EMBL/GenBank/DDBJ databases">
        <title>Metagenomic analysis of a methanogenic consortium involved in long chain n-alkane degradation.</title>
        <authorList>
            <person name="Davidova I.A."/>
            <person name="Callaghan A.V."/>
            <person name="Wawrik B."/>
            <person name="Pruitt S."/>
            <person name="Marks C."/>
            <person name="Duncan K.E."/>
            <person name="Suflita J.M."/>
        </authorList>
    </citation>
    <scope>NUCLEOTIDE SEQUENCE [LARGE SCALE GENOMIC DNA]</scope>
    <source>
        <strain evidence="1 2">SPR</strain>
    </source>
</reference>
<dbReference type="AlphaFoldDB" id="A0A0D2JBG6"/>
<protein>
    <submittedName>
        <fullName evidence="1">Uncharacterized protein</fullName>
    </submittedName>
</protein>
<keyword evidence="2" id="KW-1185">Reference proteome</keyword>
<name>A0A0D2JBG6_9BACT</name>
<dbReference type="Proteomes" id="UP000032233">
    <property type="component" value="Unassembled WGS sequence"/>
</dbReference>
<dbReference type="InParanoid" id="A0A0D2JBG6"/>
<proteinExistence type="predicted"/>
<accession>A0A0D2JBG6</accession>
<organism evidence="1 2">
    <name type="scientific">Dethiosulfatarculus sandiegensis</name>
    <dbReference type="NCBI Taxonomy" id="1429043"/>
    <lineage>
        <taxon>Bacteria</taxon>
        <taxon>Pseudomonadati</taxon>
        <taxon>Thermodesulfobacteriota</taxon>
        <taxon>Desulfarculia</taxon>
        <taxon>Desulfarculales</taxon>
        <taxon>Desulfarculaceae</taxon>
        <taxon>Dethiosulfatarculus</taxon>
    </lineage>
</organism>
<gene>
    <name evidence="1" type="ORF">X474_04125</name>
</gene>
<comment type="caution">
    <text evidence="1">The sequence shown here is derived from an EMBL/GenBank/DDBJ whole genome shotgun (WGS) entry which is preliminary data.</text>
</comment>
<evidence type="ECO:0000313" key="1">
    <source>
        <dbReference type="EMBL" id="KIX15459.1"/>
    </source>
</evidence>
<evidence type="ECO:0000313" key="2">
    <source>
        <dbReference type="Proteomes" id="UP000032233"/>
    </source>
</evidence>